<name>A0ABU7CRT3_9TELE</name>
<evidence type="ECO:0000313" key="1">
    <source>
        <dbReference type="EMBL" id="MED6265417.1"/>
    </source>
</evidence>
<evidence type="ECO:0000313" key="2">
    <source>
        <dbReference type="Proteomes" id="UP001352852"/>
    </source>
</evidence>
<protein>
    <submittedName>
        <fullName evidence="1">Uncharacterized protein</fullName>
    </submittedName>
</protein>
<proteinExistence type="predicted"/>
<gene>
    <name evidence="1" type="ORF">CHARACLAT_025233</name>
</gene>
<dbReference type="EMBL" id="JAHUTJ010002884">
    <property type="protein sequence ID" value="MED6265417.1"/>
    <property type="molecule type" value="Genomic_DNA"/>
</dbReference>
<sequence>MIDDRMTPLDPVEEFMSVCQQRETNALSPRPASHGVRVVEKGCSKSGAHRKSAVTPFPGCARNYHRSRQ</sequence>
<reference evidence="1 2" key="1">
    <citation type="submission" date="2021-06" db="EMBL/GenBank/DDBJ databases">
        <authorList>
            <person name="Palmer J.M."/>
        </authorList>
    </citation>
    <scope>NUCLEOTIDE SEQUENCE [LARGE SCALE GENOMIC DNA]</scope>
    <source>
        <strain evidence="1 2">CL_MEX2019</strain>
        <tissue evidence="1">Muscle</tissue>
    </source>
</reference>
<accession>A0ABU7CRT3</accession>
<dbReference type="Proteomes" id="UP001352852">
    <property type="component" value="Unassembled WGS sequence"/>
</dbReference>
<comment type="caution">
    <text evidence="1">The sequence shown here is derived from an EMBL/GenBank/DDBJ whole genome shotgun (WGS) entry which is preliminary data.</text>
</comment>
<keyword evidence="2" id="KW-1185">Reference proteome</keyword>
<organism evidence="1 2">
    <name type="scientific">Characodon lateralis</name>
    <dbReference type="NCBI Taxonomy" id="208331"/>
    <lineage>
        <taxon>Eukaryota</taxon>
        <taxon>Metazoa</taxon>
        <taxon>Chordata</taxon>
        <taxon>Craniata</taxon>
        <taxon>Vertebrata</taxon>
        <taxon>Euteleostomi</taxon>
        <taxon>Actinopterygii</taxon>
        <taxon>Neopterygii</taxon>
        <taxon>Teleostei</taxon>
        <taxon>Neoteleostei</taxon>
        <taxon>Acanthomorphata</taxon>
        <taxon>Ovalentaria</taxon>
        <taxon>Atherinomorphae</taxon>
        <taxon>Cyprinodontiformes</taxon>
        <taxon>Goodeidae</taxon>
        <taxon>Characodon</taxon>
    </lineage>
</organism>